<dbReference type="GO" id="GO:0016787">
    <property type="term" value="F:hydrolase activity"/>
    <property type="evidence" value="ECO:0007669"/>
    <property type="project" value="UniProtKB-KW"/>
</dbReference>
<evidence type="ECO:0000256" key="3">
    <source>
        <dbReference type="ARBA" id="ARBA00022801"/>
    </source>
</evidence>
<dbReference type="Pfam" id="PF13087">
    <property type="entry name" value="AAA_12"/>
    <property type="match status" value="1"/>
</dbReference>
<keyword evidence="4" id="KW-0347">Helicase</keyword>
<evidence type="ECO:0000256" key="5">
    <source>
        <dbReference type="ARBA" id="ARBA00022840"/>
    </source>
</evidence>
<evidence type="ECO:0000256" key="2">
    <source>
        <dbReference type="ARBA" id="ARBA00022741"/>
    </source>
</evidence>
<dbReference type="InterPro" id="IPR041677">
    <property type="entry name" value="DNA2/NAM7_AAA_11"/>
</dbReference>
<keyword evidence="8" id="KW-0540">Nuclease</keyword>
<proteinExistence type="inferred from homology"/>
<dbReference type="GO" id="GO:0006369">
    <property type="term" value="P:termination of RNA polymerase II transcription"/>
    <property type="evidence" value="ECO:0007669"/>
    <property type="project" value="TreeGrafter"/>
</dbReference>
<dbReference type="Proteomes" id="UP000051530">
    <property type="component" value="Unassembled WGS sequence"/>
</dbReference>
<evidence type="ECO:0000256" key="1">
    <source>
        <dbReference type="ARBA" id="ARBA00007913"/>
    </source>
</evidence>
<evidence type="ECO:0000313" key="9">
    <source>
        <dbReference type="Proteomes" id="UP000051530"/>
    </source>
</evidence>
<dbReference type="GO" id="GO:0001147">
    <property type="term" value="F:transcription termination site sequence-specific DNA binding"/>
    <property type="evidence" value="ECO:0007669"/>
    <property type="project" value="TreeGrafter"/>
</dbReference>
<dbReference type="GO" id="GO:0004386">
    <property type="term" value="F:helicase activity"/>
    <property type="evidence" value="ECO:0007669"/>
    <property type="project" value="UniProtKB-KW"/>
</dbReference>
<reference evidence="8 9" key="1">
    <citation type="submission" date="2015-07" db="EMBL/GenBank/DDBJ databases">
        <title>The genome of Pseudoloma neurophilia, a relevant intracellular parasite of the zebrafish.</title>
        <authorList>
            <person name="Ndikumana S."/>
            <person name="Pelin A."/>
            <person name="Sanders J."/>
            <person name="Corradi N."/>
        </authorList>
    </citation>
    <scope>NUCLEOTIDE SEQUENCE [LARGE SCALE GENOMIC DNA]</scope>
    <source>
        <strain evidence="8 9">MK1</strain>
    </source>
</reference>
<name>A0A0R0LZE5_9MICR</name>
<dbReference type="PANTHER" id="PTHR10887">
    <property type="entry name" value="DNA2/NAM7 HELICASE FAMILY"/>
    <property type="match status" value="1"/>
</dbReference>
<dbReference type="GO" id="GO:0005694">
    <property type="term" value="C:chromosome"/>
    <property type="evidence" value="ECO:0007669"/>
    <property type="project" value="UniProtKB-ARBA"/>
</dbReference>
<feature type="domain" description="DNA2/NAM7 helicase helicase" evidence="6">
    <location>
        <begin position="1368"/>
        <end position="1443"/>
    </location>
</feature>
<dbReference type="InterPro" id="IPR047187">
    <property type="entry name" value="SF1_C_Upf1"/>
</dbReference>
<comment type="similarity">
    <text evidence="1">Belongs to the DNA2/NAM7 helicase family.</text>
</comment>
<dbReference type="InterPro" id="IPR041679">
    <property type="entry name" value="DNA2/NAM7-like_C"/>
</dbReference>
<keyword evidence="8" id="KW-0255">Endonuclease</keyword>
<dbReference type="FunFam" id="3.40.50.300:FF:000326">
    <property type="entry name" value="P-loop containing nucleoside triphosphate hydrolase"/>
    <property type="match status" value="1"/>
</dbReference>
<dbReference type="SUPFAM" id="SSF52540">
    <property type="entry name" value="P-loop containing nucleoside triphosphate hydrolases"/>
    <property type="match status" value="1"/>
</dbReference>
<dbReference type="CDD" id="cd18042">
    <property type="entry name" value="DEXXQc_SETX"/>
    <property type="match status" value="1"/>
</dbReference>
<accession>A0A0R0LZE5</accession>
<organism evidence="8 9">
    <name type="scientific">Pseudoloma neurophilia</name>
    <dbReference type="NCBI Taxonomy" id="146866"/>
    <lineage>
        <taxon>Eukaryota</taxon>
        <taxon>Fungi</taxon>
        <taxon>Fungi incertae sedis</taxon>
        <taxon>Microsporidia</taxon>
        <taxon>Pseudoloma</taxon>
    </lineage>
</organism>
<dbReference type="Gene3D" id="3.40.50.300">
    <property type="entry name" value="P-loop containing nucleotide triphosphate hydrolases"/>
    <property type="match status" value="2"/>
</dbReference>
<evidence type="ECO:0000259" key="7">
    <source>
        <dbReference type="Pfam" id="PF13087"/>
    </source>
</evidence>
<feature type="domain" description="DNA2/NAM7 helicase-like C-terminal" evidence="7">
    <location>
        <begin position="1447"/>
        <end position="1632"/>
    </location>
</feature>
<keyword evidence="2" id="KW-0547">Nucleotide-binding</keyword>
<dbReference type="VEuPathDB" id="MicrosporidiaDB:M153_1890009160"/>
<protein>
    <submittedName>
        <fullName evidence="8">tRNA-splicing endonuclease positive effector (SEN1)</fullName>
    </submittedName>
</protein>
<dbReference type="InterPro" id="IPR045055">
    <property type="entry name" value="DNA2/NAM7-like"/>
</dbReference>
<comment type="caution">
    <text evidence="8">The sequence shown here is derived from an EMBL/GenBank/DDBJ whole genome shotgun (WGS) entry which is preliminary data.</text>
</comment>
<dbReference type="PANTHER" id="PTHR10887:SF495">
    <property type="entry name" value="HELICASE SENATAXIN ISOFORM X1-RELATED"/>
    <property type="match status" value="1"/>
</dbReference>
<dbReference type="EMBL" id="LGUB01000048">
    <property type="protein sequence ID" value="KRH94636.1"/>
    <property type="molecule type" value="Genomic_DNA"/>
</dbReference>
<gene>
    <name evidence="8" type="ORF">M153_1890009160</name>
</gene>
<keyword evidence="5" id="KW-0067">ATP-binding</keyword>
<dbReference type="GO" id="GO:0016604">
    <property type="term" value="C:nuclear body"/>
    <property type="evidence" value="ECO:0007669"/>
    <property type="project" value="TreeGrafter"/>
</dbReference>
<keyword evidence="3" id="KW-0378">Hydrolase</keyword>
<dbReference type="CDD" id="cd18808">
    <property type="entry name" value="SF1_C_Upf1"/>
    <property type="match status" value="1"/>
</dbReference>
<evidence type="ECO:0000259" key="6">
    <source>
        <dbReference type="Pfam" id="PF13086"/>
    </source>
</evidence>
<dbReference type="OrthoDB" id="6513042at2759"/>
<evidence type="ECO:0000256" key="4">
    <source>
        <dbReference type="ARBA" id="ARBA00022806"/>
    </source>
</evidence>
<dbReference type="GO" id="GO:0005524">
    <property type="term" value="F:ATP binding"/>
    <property type="evidence" value="ECO:0007669"/>
    <property type="project" value="UniProtKB-KW"/>
</dbReference>
<dbReference type="Pfam" id="PF13086">
    <property type="entry name" value="AAA_11"/>
    <property type="match status" value="1"/>
</dbReference>
<keyword evidence="9" id="KW-1185">Reference proteome</keyword>
<dbReference type="GO" id="GO:0004519">
    <property type="term" value="F:endonuclease activity"/>
    <property type="evidence" value="ECO:0007669"/>
    <property type="project" value="UniProtKB-KW"/>
</dbReference>
<dbReference type="InterPro" id="IPR027417">
    <property type="entry name" value="P-loop_NTPase"/>
</dbReference>
<sequence length="1663" mass="192391">MPRIGRMAETSEANDLIEFLANFSEETHVWCENPDLGAFIIKKIDELNNIKQFKKRITSIFECLNTCPNCLAAYYSLRENLSKPEYQQLLQNLDDQRLLTLLRSSDKLSMITITEILTYNWKSLKVSEIKFHFVKLLKIFYKTEGLHFSKMTFSLILLTQCGDSDLLATFVKTFKYLKKQKILFLHSTKEEWDYLLSLADKDGNFLPEKSTILKQDWLFSILIYLSLSTTYMSSEIINLVNSIYEKTKNYVTKELCFRVCAAYIQRDASELNNCKHLYKSILICHSQDSKTAYKGWMLLKEFDSVLIDHIKNFCALGLDKELSSYFGQKPEIISRLRIQILDQMHHFKPTIDFFTTVFFKKIAILSLKAESVSEKEREFITGSIDKFNSKIYTVLRNGFCNVESLHAAFVVWSEILDNSCGNYSFFTDFIFLFIYEIELIFTKITNTDKLLDIFRVFKRKFFATLDLNMEKLTDEVVLYRDLVKSDFSTVNIHTVVFSQIEQDTISKILEKMNVYYERFREYPRCFEKLMLYIQKSAVISGKIYTEIFNFAWHDKNLDLIIKTLAVLLPKVKFEIPIEKTFLVNLEWLEILHRVQGCDLYLIEDFIFAYYSWMKINNIETFPEYQKERIFDFVDQHEILTIERRRKAPIIESKKPSFLSGFSQDEKKTLYEQNGSDLEASQKLLERTEKEKTLQQQRVADDLLLDYTEGLIQKDRSQQFLDSKNSNEMCNSDPLSPKMEITLDGNSAQPNMQIDHDDIIEISSTSYVKKTDSSVTNTPDTEKSLEHVNLPNQNLRTIESELSSNPQSASNSYIAAPSSSISSNQSMIQPHTQNILDGRVGSFGSQAFMSTPSAIAERNQQFLQAHPVISSNTAPSQNVQSSYQQNYGSQTMFSNSYIVNQNSGFTNPQITTTHSSVSFLHPKVTRAVQSGLTDSYVKIQANDFQKLGAQIMMSKDMQSSIGASNRNSSMDILNMEDDRSQTAMDLTRAKVMSYFHENKEYGNISVPSHKKIELALEQHEADFTNEFFKKVLCFQFDNEMEFRTVDQIPAVFDSYKHYESVFEPLLLKECKESLCKNVTELNNGAAQNCRFVYSESTSDFMELTFKVTENLPDMQVLVFSYLNYNELKSTFFKSSKDWFLGIVIDRKQDRESQVIVLANNSIFRLSQHSTIFYYNLACFSSYYREFIALKTLQFSPLLNSVLVQPNKNSEVCLLDNIRLLNLYLEQERLNQSQCMAIRHIFTNQFLFSLIQGPPGTGKTRTIISAVHTFFHQPVIKSILQHVHFAKETPRILICAPSNNAVDEITRRLIKLRINDRVDPRLKVIRVGVPQNICNDLQNYTLDKMIEHDLETKRILTGTKTLEFTTQEKMKRKFEYLKQCDVVCATLSSSAKDLIKIANISFDFLIIDEACQSVETSTLIPLKFNPIKIILIGDPRQLPPTVLSKSKPYASSLFDRLMKSQPVLLLDVQYRMHPEIADFPNKYFYQSMLKNDISVLKRQNPYATFLKPMSFLKTQSNDNSDQNSYANSGEARIVLEIVKELMIRNQKYNLTSKIGIITPYKAQQYKIKTMLKQISPDIFKFVSVNTVDGFQGQEKDIIIISAVRSKNIGFVQDIKRMNVSITRAKFALVIIGNIRTLSQSSAWSSLISHLQMKNSIYDHWRNLFS</sequence>
<evidence type="ECO:0000313" key="8">
    <source>
        <dbReference type="EMBL" id="KRH94636.1"/>
    </source>
</evidence>